<sequence length="131" mass="14525">MNKLMFRSHSVQRRDRGGFTLLEIAVALGVLAVATGLAVQMIQVQMKLDRSSLQHVGHQIAIDNVAQKLSAVSFAQLPAEVDRLSADRESMFQIQAEPFDTDSHTGLHLTISGKVANTQVTRHLWRLEPQP</sequence>
<dbReference type="InterPro" id="IPR012902">
    <property type="entry name" value="N_methyl_site"/>
</dbReference>
<dbReference type="RefSeq" id="WP_084422623.1">
    <property type="nucleotide sequence ID" value="NZ_LWSK01000047.1"/>
</dbReference>
<keyword evidence="1" id="KW-1133">Transmembrane helix</keyword>
<keyword evidence="1" id="KW-0472">Membrane</keyword>
<dbReference type="AlphaFoldDB" id="A0A5B1CLP2"/>
<protein>
    <recommendedName>
        <fullName evidence="4">Prepilin-type N-terminal cleavage/methylation domain-containing protein</fullName>
    </recommendedName>
</protein>
<dbReference type="Pfam" id="PF07963">
    <property type="entry name" value="N_methyl"/>
    <property type="match status" value="1"/>
</dbReference>
<evidence type="ECO:0000313" key="2">
    <source>
        <dbReference type="EMBL" id="KAA1261242.1"/>
    </source>
</evidence>
<keyword evidence="3" id="KW-1185">Reference proteome</keyword>
<dbReference type="NCBIfam" id="TIGR02532">
    <property type="entry name" value="IV_pilin_GFxxxE"/>
    <property type="match status" value="1"/>
</dbReference>
<proteinExistence type="predicted"/>
<organism evidence="2 3">
    <name type="scientific">Rubripirellula obstinata</name>
    <dbReference type="NCBI Taxonomy" id="406547"/>
    <lineage>
        <taxon>Bacteria</taxon>
        <taxon>Pseudomonadati</taxon>
        <taxon>Planctomycetota</taxon>
        <taxon>Planctomycetia</taxon>
        <taxon>Pirellulales</taxon>
        <taxon>Pirellulaceae</taxon>
        <taxon>Rubripirellula</taxon>
    </lineage>
</organism>
<comment type="caution">
    <text evidence="2">The sequence shown here is derived from an EMBL/GenBank/DDBJ whole genome shotgun (WGS) entry which is preliminary data.</text>
</comment>
<accession>A0A5B1CLP2</accession>
<keyword evidence="1" id="KW-0812">Transmembrane</keyword>
<evidence type="ECO:0008006" key="4">
    <source>
        <dbReference type="Google" id="ProtNLM"/>
    </source>
</evidence>
<evidence type="ECO:0000313" key="3">
    <source>
        <dbReference type="Proteomes" id="UP000322699"/>
    </source>
</evidence>
<dbReference type="PROSITE" id="PS00409">
    <property type="entry name" value="PROKAR_NTER_METHYL"/>
    <property type="match status" value="1"/>
</dbReference>
<dbReference type="EMBL" id="VRLW01000001">
    <property type="protein sequence ID" value="KAA1261242.1"/>
    <property type="molecule type" value="Genomic_DNA"/>
</dbReference>
<reference evidence="2 3" key="1">
    <citation type="submission" date="2019-08" db="EMBL/GenBank/DDBJ databases">
        <title>Deep-cultivation of Planctomycetes and their phenomic and genomic characterization uncovers novel biology.</title>
        <authorList>
            <person name="Wiegand S."/>
            <person name="Jogler M."/>
            <person name="Boedeker C."/>
            <person name="Pinto D."/>
            <person name="Vollmers J."/>
            <person name="Rivas-Marin E."/>
            <person name="Kohn T."/>
            <person name="Peeters S.H."/>
            <person name="Heuer A."/>
            <person name="Rast P."/>
            <person name="Oberbeckmann S."/>
            <person name="Bunk B."/>
            <person name="Jeske O."/>
            <person name="Meyerdierks A."/>
            <person name="Storesund J.E."/>
            <person name="Kallscheuer N."/>
            <person name="Luecker S."/>
            <person name="Lage O.M."/>
            <person name="Pohl T."/>
            <person name="Merkel B.J."/>
            <person name="Hornburger P."/>
            <person name="Mueller R.-W."/>
            <person name="Bruemmer F."/>
            <person name="Labrenz M."/>
            <person name="Spormann A.M."/>
            <person name="Op Den Camp H."/>
            <person name="Overmann J."/>
            <person name="Amann R."/>
            <person name="Jetten M.S.M."/>
            <person name="Mascher T."/>
            <person name="Medema M.H."/>
            <person name="Devos D.P."/>
            <person name="Kaster A.-K."/>
            <person name="Ovreas L."/>
            <person name="Rohde M."/>
            <person name="Galperin M.Y."/>
            <person name="Jogler C."/>
        </authorList>
    </citation>
    <scope>NUCLEOTIDE SEQUENCE [LARGE SCALE GENOMIC DNA]</scope>
    <source>
        <strain evidence="2 3">LF1</strain>
    </source>
</reference>
<name>A0A5B1CLP2_9BACT</name>
<feature type="transmembrane region" description="Helical" evidence="1">
    <location>
        <begin position="21"/>
        <end position="42"/>
    </location>
</feature>
<evidence type="ECO:0000256" key="1">
    <source>
        <dbReference type="SAM" id="Phobius"/>
    </source>
</evidence>
<dbReference type="Proteomes" id="UP000322699">
    <property type="component" value="Unassembled WGS sequence"/>
</dbReference>
<gene>
    <name evidence="2" type="ORF">LF1_37880</name>
</gene>